<organism evidence="4 5">
    <name type="scientific">Nepenthes gracilis</name>
    <name type="common">Slender pitcher plant</name>
    <dbReference type="NCBI Taxonomy" id="150966"/>
    <lineage>
        <taxon>Eukaryota</taxon>
        <taxon>Viridiplantae</taxon>
        <taxon>Streptophyta</taxon>
        <taxon>Embryophyta</taxon>
        <taxon>Tracheophyta</taxon>
        <taxon>Spermatophyta</taxon>
        <taxon>Magnoliopsida</taxon>
        <taxon>eudicotyledons</taxon>
        <taxon>Gunneridae</taxon>
        <taxon>Pentapetalae</taxon>
        <taxon>Caryophyllales</taxon>
        <taxon>Nepenthaceae</taxon>
        <taxon>Nepenthes</taxon>
    </lineage>
</organism>
<reference evidence="4" key="1">
    <citation type="submission" date="2023-05" db="EMBL/GenBank/DDBJ databases">
        <title>Nepenthes gracilis genome sequencing.</title>
        <authorList>
            <person name="Fukushima K."/>
        </authorList>
    </citation>
    <scope>NUCLEOTIDE SEQUENCE</scope>
    <source>
        <strain evidence="4">SING2019-196</strain>
    </source>
</reference>
<gene>
    <name evidence="4" type="ORF">Nepgr_024869</name>
</gene>
<accession>A0AAD3Y0X3</accession>
<dbReference type="EMBL" id="BSYO01000025">
    <property type="protein sequence ID" value="GMH23026.1"/>
    <property type="molecule type" value="Genomic_DNA"/>
</dbReference>
<dbReference type="InterPro" id="IPR013761">
    <property type="entry name" value="SAM/pointed_sf"/>
</dbReference>
<feature type="compositionally biased region" description="Polar residues" evidence="2">
    <location>
        <begin position="58"/>
        <end position="67"/>
    </location>
</feature>
<evidence type="ECO:0000313" key="5">
    <source>
        <dbReference type="Proteomes" id="UP001279734"/>
    </source>
</evidence>
<protein>
    <recommendedName>
        <fullName evidence="3">SAM domain-containing protein</fullName>
    </recommendedName>
</protein>
<dbReference type="AlphaFoldDB" id="A0AAD3Y0X3"/>
<dbReference type="PANTHER" id="PTHR10627">
    <property type="entry name" value="SCP160"/>
    <property type="match status" value="1"/>
</dbReference>
<dbReference type="Pfam" id="PF07647">
    <property type="entry name" value="SAM_2"/>
    <property type="match status" value="1"/>
</dbReference>
<evidence type="ECO:0000313" key="4">
    <source>
        <dbReference type="EMBL" id="GMH23026.1"/>
    </source>
</evidence>
<dbReference type="InterPro" id="IPR001660">
    <property type="entry name" value="SAM"/>
</dbReference>
<dbReference type="Gene3D" id="1.10.150.50">
    <property type="entry name" value="Transcription Factor, Ets-1"/>
    <property type="match status" value="1"/>
</dbReference>
<evidence type="ECO:0000256" key="1">
    <source>
        <dbReference type="ARBA" id="ARBA00022737"/>
    </source>
</evidence>
<keyword evidence="1" id="KW-0677">Repeat</keyword>
<feature type="region of interest" description="Disordered" evidence="2">
    <location>
        <begin position="57"/>
        <end position="110"/>
    </location>
</feature>
<comment type="caution">
    <text evidence="4">The sequence shown here is derived from an EMBL/GenBank/DDBJ whole genome shotgun (WGS) entry which is preliminary data.</text>
</comment>
<name>A0AAD3Y0X3_NEPGR</name>
<proteinExistence type="predicted"/>
<evidence type="ECO:0000256" key="2">
    <source>
        <dbReference type="SAM" id="MobiDB-lite"/>
    </source>
</evidence>
<dbReference type="SMART" id="SM00454">
    <property type="entry name" value="SAM"/>
    <property type="match status" value="1"/>
</dbReference>
<dbReference type="Proteomes" id="UP001279734">
    <property type="component" value="Unassembled WGS sequence"/>
</dbReference>
<feature type="compositionally biased region" description="Polar residues" evidence="2">
    <location>
        <begin position="80"/>
        <end position="92"/>
    </location>
</feature>
<dbReference type="CDD" id="cd09487">
    <property type="entry name" value="SAM_superfamily"/>
    <property type="match status" value="1"/>
</dbReference>
<keyword evidence="5" id="KW-1185">Reference proteome</keyword>
<feature type="domain" description="SAM" evidence="3">
    <location>
        <begin position="182"/>
        <end position="240"/>
    </location>
</feature>
<dbReference type="PROSITE" id="PS50105">
    <property type="entry name" value="SAM_DOMAIN"/>
    <property type="match status" value="1"/>
</dbReference>
<dbReference type="PANTHER" id="PTHR10627:SF68">
    <property type="entry name" value="F26K24.15 PROTEIN-RELATED"/>
    <property type="match status" value="1"/>
</dbReference>
<sequence>MVKPRHKQLGVMAANNSGNAKDLVGASDVAINNSGEDGWVLVKKQRVLILIPPLPGTKLSTVDNPQPGQLPEGTPREVVNGTSEPPTRNPSEVQPIVKNGKPMSAGKDVPVAMENPTKPEMGKSNAHKIIHQNKSGASITRKPCIDHRIWRTVEPSKLYPHRVDQMLRASNLRCKLARAGGLNQWLKSLGLEQFIRVFQRRKLSNFQLVNLSMKKLKDMGAHAVGPRRKLMHAIDCLGQPYCFEVL</sequence>
<evidence type="ECO:0000259" key="3">
    <source>
        <dbReference type="PROSITE" id="PS50105"/>
    </source>
</evidence>
<dbReference type="SUPFAM" id="SSF47769">
    <property type="entry name" value="SAM/Pointed domain"/>
    <property type="match status" value="1"/>
</dbReference>